<feature type="compositionally biased region" description="Basic and acidic residues" evidence="1">
    <location>
        <begin position="148"/>
        <end position="168"/>
    </location>
</feature>
<dbReference type="EMBL" id="WUFV01000018">
    <property type="protein sequence ID" value="NEK18081.1"/>
    <property type="molecule type" value="Genomic_DNA"/>
</dbReference>
<evidence type="ECO:0000256" key="1">
    <source>
        <dbReference type="SAM" id="MobiDB-lite"/>
    </source>
</evidence>
<comment type="caution">
    <text evidence="2">The sequence shown here is derived from an EMBL/GenBank/DDBJ whole genome shotgun (WGS) entry which is preliminary data.</text>
</comment>
<protein>
    <submittedName>
        <fullName evidence="2">Conjugal transfer protein TraH</fullName>
    </submittedName>
</protein>
<proteinExistence type="predicted"/>
<feature type="region of interest" description="Disordered" evidence="1">
    <location>
        <begin position="145"/>
        <end position="181"/>
    </location>
</feature>
<evidence type="ECO:0000313" key="3">
    <source>
        <dbReference type="Proteomes" id="UP000471705"/>
    </source>
</evidence>
<dbReference type="Proteomes" id="UP000471705">
    <property type="component" value="Unassembled WGS sequence"/>
</dbReference>
<dbReference type="InterPro" id="IPR010680">
    <property type="entry name" value="TraH_2"/>
</dbReference>
<gene>
    <name evidence="2" type="ORF">GR257_25040</name>
</gene>
<sequence>MVDAALIQQCADPALKPAIVEQFIERAGSQDSLAVTVRSGNRVVLVPKATNSEEVLALIRDNLGRNTVRVGITQYPAGLGILEAGALKPDLVDSCSNIRMGTALFGKVYRVVAKWYGDSTNKEVLPQVLDDAIVAWQTGNFEGTAVFRAKDPGEEKRTEPEPARRDSADTQAGVFEKEADSAAEAAAADANKAGIRIDLSGIGGKP</sequence>
<accession>A0A7K3VPP8</accession>
<dbReference type="Pfam" id="PF06871">
    <property type="entry name" value="TraH_2"/>
    <property type="match status" value="1"/>
</dbReference>
<dbReference type="AlphaFoldDB" id="A0A7K3VPP8"/>
<evidence type="ECO:0000313" key="2">
    <source>
        <dbReference type="EMBL" id="NEK18081.1"/>
    </source>
</evidence>
<dbReference type="NCBIfam" id="NF010417">
    <property type="entry name" value="PRK13843.1"/>
    <property type="match status" value="1"/>
</dbReference>
<organism evidence="2 3">
    <name type="scientific">Rhizobium leguminosarum</name>
    <dbReference type="NCBI Taxonomy" id="384"/>
    <lineage>
        <taxon>Bacteria</taxon>
        <taxon>Pseudomonadati</taxon>
        <taxon>Pseudomonadota</taxon>
        <taxon>Alphaproteobacteria</taxon>
        <taxon>Hyphomicrobiales</taxon>
        <taxon>Rhizobiaceae</taxon>
        <taxon>Rhizobium/Agrobacterium group</taxon>
        <taxon>Rhizobium</taxon>
    </lineage>
</organism>
<reference evidence="2 3" key="1">
    <citation type="submission" date="2019-12" db="EMBL/GenBank/DDBJ databases">
        <title>Rhizobium genotypes associated with high levels of biological nitrogen fixation by grain legumes in a temperate-maritime cropping system.</title>
        <authorList>
            <person name="Maluk M."/>
            <person name="Francesc Ferrando Molina F."/>
            <person name="Lopez Del Egido L."/>
            <person name="Lafos M."/>
            <person name="Langarica-Fuentes A."/>
            <person name="Gebre Yohannes G."/>
            <person name="Young M.W."/>
            <person name="Martin P."/>
            <person name="Gantlett R."/>
            <person name="Kenicer G."/>
            <person name="Hawes C."/>
            <person name="Begg G.S."/>
            <person name="Quilliam R.S."/>
            <person name="Squire G.R."/>
            <person name="Poole P.S."/>
            <person name="Young P.W."/>
            <person name="Iannetta P.M."/>
            <person name="James E.K."/>
        </authorList>
    </citation>
    <scope>NUCLEOTIDE SEQUENCE [LARGE SCALE GENOMIC DNA]</scope>
    <source>
        <strain evidence="2 3">JHI54</strain>
    </source>
</reference>
<name>A0A7K3VPP8_RHILE</name>
<dbReference type="RefSeq" id="WP_164048517.1">
    <property type="nucleotide sequence ID" value="NZ_WUFV01000018.1"/>
</dbReference>